<dbReference type="PROSITE" id="PS50928">
    <property type="entry name" value="ABC_TM1"/>
    <property type="match status" value="1"/>
</dbReference>
<dbReference type="Proteomes" id="UP000719942">
    <property type="component" value="Unassembled WGS sequence"/>
</dbReference>
<evidence type="ECO:0000256" key="5">
    <source>
        <dbReference type="ARBA" id="ARBA00022989"/>
    </source>
</evidence>
<organism evidence="9 10">
    <name type="scientific">Caproiciproducens faecalis</name>
    <dbReference type="NCBI Taxonomy" id="2820301"/>
    <lineage>
        <taxon>Bacteria</taxon>
        <taxon>Bacillati</taxon>
        <taxon>Bacillota</taxon>
        <taxon>Clostridia</taxon>
        <taxon>Eubacteriales</taxon>
        <taxon>Acutalibacteraceae</taxon>
        <taxon>Caproiciproducens</taxon>
    </lineage>
</organism>
<keyword evidence="3" id="KW-1003">Cell membrane</keyword>
<gene>
    <name evidence="9" type="ORF">J5W02_09400</name>
</gene>
<keyword evidence="6 7" id="KW-0472">Membrane</keyword>
<keyword evidence="10" id="KW-1185">Reference proteome</keyword>
<proteinExistence type="inferred from homology"/>
<evidence type="ECO:0000256" key="4">
    <source>
        <dbReference type="ARBA" id="ARBA00022692"/>
    </source>
</evidence>
<feature type="transmembrane region" description="Helical" evidence="7">
    <location>
        <begin position="9"/>
        <end position="27"/>
    </location>
</feature>
<feature type="transmembrane region" description="Helical" evidence="7">
    <location>
        <begin position="229"/>
        <end position="254"/>
    </location>
</feature>
<dbReference type="PANTHER" id="PTHR43163">
    <property type="entry name" value="DIPEPTIDE TRANSPORT SYSTEM PERMEASE PROTEIN DPPB-RELATED"/>
    <property type="match status" value="1"/>
</dbReference>
<reference evidence="9 10" key="1">
    <citation type="submission" date="2021-03" db="EMBL/GenBank/DDBJ databases">
        <title>Caproiciproducens sp. nov. isolated from feces of cow.</title>
        <authorList>
            <person name="Choi J.-Y."/>
        </authorList>
    </citation>
    <scope>NUCLEOTIDE SEQUENCE [LARGE SCALE GENOMIC DNA]</scope>
    <source>
        <strain evidence="9 10">AGMB10547</strain>
    </source>
</reference>
<dbReference type="RefSeq" id="WP_219965434.1">
    <property type="nucleotide sequence ID" value="NZ_JAGFNZ010000003.1"/>
</dbReference>
<keyword evidence="2 7" id="KW-0813">Transport</keyword>
<name>A0ABS7DPI3_9FIRM</name>
<dbReference type="Gene3D" id="1.10.3720.10">
    <property type="entry name" value="MetI-like"/>
    <property type="match status" value="1"/>
</dbReference>
<evidence type="ECO:0000256" key="3">
    <source>
        <dbReference type="ARBA" id="ARBA00022475"/>
    </source>
</evidence>
<feature type="domain" description="ABC transmembrane type-1" evidence="8">
    <location>
        <begin position="96"/>
        <end position="297"/>
    </location>
</feature>
<evidence type="ECO:0000259" key="8">
    <source>
        <dbReference type="PROSITE" id="PS50928"/>
    </source>
</evidence>
<keyword evidence="5 7" id="KW-1133">Transmembrane helix</keyword>
<dbReference type="CDD" id="cd06261">
    <property type="entry name" value="TM_PBP2"/>
    <property type="match status" value="1"/>
</dbReference>
<dbReference type="EMBL" id="JAGFNZ010000003">
    <property type="protein sequence ID" value="MBW7573029.1"/>
    <property type="molecule type" value="Genomic_DNA"/>
</dbReference>
<comment type="similarity">
    <text evidence="7">Belongs to the binding-protein-dependent transport system permease family.</text>
</comment>
<dbReference type="SUPFAM" id="SSF161098">
    <property type="entry name" value="MetI-like"/>
    <property type="match status" value="1"/>
</dbReference>
<accession>A0ABS7DPI3</accession>
<feature type="transmembrane region" description="Helical" evidence="7">
    <location>
        <begin position="102"/>
        <end position="123"/>
    </location>
</feature>
<dbReference type="InterPro" id="IPR035906">
    <property type="entry name" value="MetI-like_sf"/>
</dbReference>
<feature type="transmembrane region" description="Helical" evidence="7">
    <location>
        <begin position="135"/>
        <end position="155"/>
    </location>
</feature>
<dbReference type="InterPro" id="IPR045621">
    <property type="entry name" value="BPD_transp_1_N"/>
</dbReference>
<dbReference type="Pfam" id="PF00528">
    <property type="entry name" value="BPD_transp_1"/>
    <property type="match status" value="1"/>
</dbReference>
<evidence type="ECO:0000256" key="6">
    <source>
        <dbReference type="ARBA" id="ARBA00023136"/>
    </source>
</evidence>
<feature type="transmembrane region" description="Helical" evidence="7">
    <location>
        <begin position="175"/>
        <end position="193"/>
    </location>
</feature>
<evidence type="ECO:0000256" key="2">
    <source>
        <dbReference type="ARBA" id="ARBA00022448"/>
    </source>
</evidence>
<evidence type="ECO:0000256" key="7">
    <source>
        <dbReference type="RuleBase" id="RU363032"/>
    </source>
</evidence>
<evidence type="ECO:0000313" key="10">
    <source>
        <dbReference type="Proteomes" id="UP000719942"/>
    </source>
</evidence>
<dbReference type="Pfam" id="PF19300">
    <property type="entry name" value="BPD_transp_1_N"/>
    <property type="match status" value="1"/>
</dbReference>
<dbReference type="PANTHER" id="PTHR43163:SF6">
    <property type="entry name" value="DIPEPTIDE TRANSPORT SYSTEM PERMEASE PROTEIN DPPB-RELATED"/>
    <property type="match status" value="1"/>
</dbReference>
<protein>
    <submittedName>
        <fullName evidence="9">ABC transporter permease</fullName>
    </submittedName>
</protein>
<dbReference type="InterPro" id="IPR000515">
    <property type="entry name" value="MetI-like"/>
</dbReference>
<evidence type="ECO:0000256" key="1">
    <source>
        <dbReference type="ARBA" id="ARBA00004651"/>
    </source>
</evidence>
<feature type="transmembrane region" description="Helical" evidence="7">
    <location>
        <begin position="274"/>
        <end position="297"/>
    </location>
</feature>
<evidence type="ECO:0000313" key="9">
    <source>
        <dbReference type="EMBL" id="MBW7573029.1"/>
    </source>
</evidence>
<sequence length="313" mass="34442">MFKYICKRIVYLLITLLIIVTTTFFLMKQLPGTPFDAERFNLLSAAQQAQFLEKYGLNDPVIVQYGKYIGNVFRGDFGTSFFYTGQPVSGVIMGRIGPSALIGLQAILIGLSVGLILGIIAAWRHNSGIDYFTMVVAVLGVSVPNFVAAALLQYYVGLKWGVLPVAFWQSWKSSILPSVALSFGVTAMIARFMRTEMLDVLEQDYIVTARAKGLNQFKVLMRHAVRNSIIPVVTILGPIVVNLLTGSLAVENIYSIPGIGSLFVDSIKTNDYSTIMGITIFYSAFYIFVVMVVDILYSVIDPRIRLASGGKGE</sequence>
<comment type="caution">
    <text evidence="9">The sequence shown here is derived from an EMBL/GenBank/DDBJ whole genome shotgun (WGS) entry which is preliminary data.</text>
</comment>
<keyword evidence="4 7" id="KW-0812">Transmembrane</keyword>
<comment type="subcellular location">
    <subcellularLocation>
        <location evidence="1 7">Cell membrane</location>
        <topology evidence="1 7">Multi-pass membrane protein</topology>
    </subcellularLocation>
</comment>